<dbReference type="InterPro" id="IPR043426">
    <property type="entry name" value="MltB-like"/>
</dbReference>
<dbReference type="NCBIfam" id="TIGR02283">
    <property type="entry name" value="MltB_2"/>
    <property type="match status" value="1"/>
</dbReference>
<dbReference type="GO" id="GO:0008933">
    <property type="term" value="F:peptidoglycan lytic transglycosylase activity"/>
    <property type="evidence" value="ECO:0007669"/>
    <property type="project" value="TreeGrafter"/>
</dbReference>
<feature type="signal peptide" evidence="1">
    <location>
        <begin position="1"/>
        <end position="27"/>
    </location>
</feature>
<dbReference type="InterPro" id="IPR002477">
    <property type="entry name" value="Peptidoglycan-bd-like"/>
</dbReference>
<protein>
    <submittedName>
        <fullName evidence="4">Lytic murein transglycosylase</fullName>
    </submittedName>
</protein>
<dbReference type="Proteomes" id="UP000433101">
    <property type="component" value="Unassembled WGS sequence"/>
</dbReference>
<dbReference type="Pfam" id="PF13406">
    <property type="entry name" value="SLT_2"/>
    <property type="match status" value="1"/>
</dbReference>
<dbReference type="Gene3D" id="1.10.530.10">
    <property type="match status" value="1"/>
</dbReference>
<dbReference type="Pfam" id="PF01471">
    <property type="entry name" value="PG_binding_1"/>
    <property type="match status" value="1"/>
</dbReference>
<evidence type="ECO:0000259" key="3">
    <source>
        <dbReference type="Pfam" id="PF13406"/>
    </source>
</evidence>
<organism evidence="4 5">
    <name type="scientific">Stappia sediminis</name>
    <dbReference type="NCBI Taxonomy" id="2692190"/>
    <lineage>
        <taxon>Bacteria</taxon>
        <taxon>Pseudomonadati</taxon>
        <taxon>Pseudomonadota</taxon>
        <taxon>Alphaproteobacteria</taxon>
        <taxon>Hyphomicrobiales</taxon>
        <taxon>Stappiaceae</taxon>
        <taxon>Stappia</taxon>
    </lineage>
</organism>
<dbReference type="CDD" id="cd13399">
    <property type="entry name" value="Slt35-like"/>
    <property type="match status" value="1"/>
</dbReference>
<dbReference type="PANTHER" id="PTHR30163:SF10">
    <property type="entry name" value="TRANSGLYCOLASE-RELATED"/>
    <property type="match status" value="1"/>
</dbReference>
<dbReference type="PANTHER" id="PTHR30163">
    <property type="entry name" value="MEMBRANE-BOUND LYTIC MUREIN TRANSGLYCOSYLASE B"/>
    <property type="match status" value="1"/>
</dbReference>
<dbReference type="SUPFAM" id="SSF53955">
    <property type="entry name" value="Lysozyme-like"/>
    <property type="match status" value="1"/>
</dbReference>
<dbReference type="GO" id="GO:0009253">
    <property type="term" value="P:peptidoglycan catabolic process"/>
    <property type="evidence" value="ECO:0007669"/>
    <property type="project" value="TreeGrafter"/>
</dbReference>
<gene>
    <name evidence="4" type="ORF">GR183_02915</name>
</gene>
<evidence type="ECO:0000313" key="5">
    <source>
        <dbReference type="Proteomes" id="UP000433101"/>
    </source>
</evidence>
<reference evidence="4 5" key="1">
    <citation type="submission" date="2019-12" db="EMBL/GenBank/DDBJ databases">
        <authorList>
            <person name="Li M."/>
        </authorList>
    </citation>
    <scope>NUCLEOTIDE SEQUENCE [LARGE SCALE GENOMIC DNA]</scope>
    <source>
        <strain evidence="4 5">GBMRC 2046</strain>
    </source>
</reference>
<accession>A0A7X3LRN4</accession>
<keyword evidence="1" id="KW-0732">Signal</keyword>
<dbReference type="InterPro" id="IPR011970">
    <property type="entry name" value="MltB_2"/>
</dbReference>
<sequence>MLAFQRLKCLAAVFAIAVSAGSFESRAAGFQSCIENLKAQAINAGVDPRVAQAALSNVAYDEKVIRFSTSQPEYKTPIWDYMAFLVDDERISDGKKMLRKYDRTLRAVERTYGVDRYVVLAVWGVESDYGQETGDFFVPHSLANLACAGRRAKYFRSELFEVLKIASRGDVALKDLNGSWAGAFGQTQFMPSTYRRLAVDFDGDKHADLVRSEADALASTANYLRKAGWRKGEPWGFEVKIPRGYKGPSGRKRTASLSTWGKRGITALNGKRVGGGTKAALLLPAGRNGPAFLTFRNFNAIYSYNVAESYALAISHLSDRLKGQGAFSTAWPTNDPGLSRAQRLQLQKLLLRAGYDIGEPDGKVGPATRAGIKQAEARFGMTQTGRPGTKIYRALGGR</sequence>
<dbReference type="Gene3D" id="1.10.101.10">
    <property type="entry name" value="PGBD-like superfamily/PGBD"/>
    <property type="match status" value="1"/>
</dbReference>
<dbReference type="AlphaFoldDB" id="A0A7X3LRN4"/>
<keyword evidence="5" id="KW-1185">Reference proteome</keyword>
<comment type="caution">
    <text evidence="4">The sequence shown here is derived from an EMBL/GenBank/DDBJ whole genome shotgun (WGS) entry which is preliminary data.</text>
</comment>
<proteinExistence type="predicted"/>
<dbReference type="InterPro" id="IPR023346">
    <property type="entry name" value="Lysozyme-like_dom_sf"/>
</dbReference>
<name>A0A7X3LRN4_9HYPH</name>
<dbReference type="RefSeq" id="WP_160774067.1">
    <property type="nucleotide sequence ID" value="NZ_WUMV01000001.1"/>
</dbReference>
<dbReference type="Gene3D" id="1.10.8.350">
    <property type="entry name" value="Bacterial muramidase"/>
    <property type="match status" value="1"/>
</dbReference>
<dbReference type="InterPro" id="IPR036366">
    <property type="entry name" value="PGBDSf"/>
</dbReference>
<evidence type="ECO:0000256" key="1">
    <source>
        <dbReference type="SAM" id="SignalP"/>
    </source>
</evidence>
<dbReference type="EMBL" id="WUMV01000001">
    <property type="protein sequence ID" value="MXN63844.1"/>
    <property type="molecule type" value="Genomic_DNA"/>
</dbReference>
<feature type="chain" id="PRO_5031004299" evidence="1">
    <location>
        <begin position="28"/>
        <end position="398"/>
    </location>
</feature>
<feature type="domain" description="Transglycosylase SLT" evidence="3">
    <location>
        <begin position="30"/>
        <end position="319"/>
    </location>
</feature>
<dbReference type="InterPro" id="IPR031304">
    <property type="entry name" value="SLT_2"/>
</dbReference>
<evidence type="ECO:0000259" key="2">
    <source>
        <dbReference type="Pfam" id="PF01471"/>
    </source>
</evidence>
<dbReference type="SUPFAM" id="SSF47090">
    <property type="entry name" value="PGBD-like"/>
    <property type="match status" value="1"/>
</dbReference>
<feature type="domain" description="Peptidoglycan binding-like" evidence="2">
    <location>
        <begin position="340"/>
        <end position="395"/>
    </location>
</feature>
<evidence type="ECO:0000313" key="4">
    <source>
        <dbReference type="EMBL" id="MXN63844.1"/>
    </source>
</evidence>
<dbReference type="InterPro" id="IPR036365">
    <property type="entry name" value="PGBD-like_sf"/>
</dbReference>